<comment type="similarity">
    <text evidence="3">Belongs to the glycosyl hydrolase 26 family.</text>
</comment>
<evidence type="ECO:0000259" key="6">
    <source>
        <dbReference type="PROSITE" id="PS51764"/>
    </source>
</evidence>
<keyword evidence="5" id="KW-0732">Signal</keyword>
<gene>
    <name evidence="7" type="ORF">HD595_004461</name>
</gene>
<dbReference type="Gene3D" id="3.20.20.80">
    <property type="entry name" value="Glycosidases"/>
    <property type="match status" value="1"/>
</dbReference>
<dbReference type="SUPFAM" id="SSF51445">
    <property type="entry name" value="(Trans)glycosidases"/>
    <property type="match status" value="1"/>
</dbReference>
<comment type="caution">
    <text evidence="7">The sequence shown here is derived from an EMBL/GenBank/DDBJ whole genome shotgun (WGS) entry which is preliminary data.</text>
</comment>
<reference evidence="7 8" key="1">
    <citation type="submission" date="2022-06" db="EMBL/GenBank/DDBJ databases">
        <title>Sequencing the genomes of 1000 actinobacteria strains.</title>
        <authorList>
            <person name="Klenk H.-P."/>
        </authorList>
    </citation>
    <scope>NUCLEOTIDE SEQUENCE [LARGE SCALE GENOMIC DNA]</scope>
    <source>
        <strain evidence="7 8">DSM 44170</strain>
    </source>
</reference>
<dbReference type="PROSITE" id="PS51257">
    <property type="entry name" value="PROKAR_LIPOPROTEIN"/>
    <property type="match status" value="1"/>
</dbReference>
<evidence type="ECO:0000313" key="7">
    <source>
        <dbReference type="EMBL" id="MCP2348339.1"/>
    </source>
</evidence>
<feature type="compositionally biased region" description="Low complexity" evidence="4">
    <location>
        <begin position="44"/>
        <end position="60"/>
    </location>
</feature>
<feature type="active site" description="Proton donor" evidence="3">
    <location>
        <position position="202"/>
    </location>
</feature>
<evidence type="ECO:0000313" key="8">
    <source>
        <dbReference type="Proteomes" id="UP001320766"/>
    </source>
</evidence>
<dbReference type="InterPro" id="IPR017853">
    <property type="entry name" value="GH"/>
</dbReference>
<dbReference type="Proteomes" id="UP001320766">
    <property type="component" value="Unassembled WGS sequence"/>
</dbReference>
<evidence type="ECO:0000256" key="3">
    <source>
        <dbReference type="PROSITE-ProRule" id="PRU01100"/>
    </source>
</evidence>
<dbReference type="PROSITE" id="PS51764">
    <property type="entry name" value="GH26"/>
    <property type="match status" value="1"/>
</dbReference>
<sequence>MRRGIRVTAMALLVVAALTAATACGGTEAPRAGASSGASGEGTAGARTPGEGADASAGGEAADDRGVRSTDPTGPDPTGPAAACAVTDKLIPSCGAWWGVAPEIFSGAPVDQALRRAEARMGARADVVHVYHRGKDLFPTRREIDVARDPAHPRLLLVNWKPSVDRTWAEIADGAMDGRIDRLAEHVRRVFPDRFFLTIHHEPEDDVRPGPGSGMEAADYAAMYRHVVLRLREKGVRNAVTVMTYMGAPNWASKPWFEKLYPGDDVVDWIAMDPYADDRVRDFDGLVNKTRPDCPRWPGFYRWTQLRFPGKPVMVAEWGAFLRGEDRAFQRAFFESVRAQVGRYPQIKALVYFDSPRAPRGDTRFDAEPAAGRAFTALARDPHFRSTPVPLP</sequence>
<keyword evidence="2 3" id="KW-0326">Glycosidase</keyword>
<evidence type="ECO:0000256" key="5">
    <source>
        <dbReference type="SAM" id="SignalP"/>
    </source>
</evidence>
<dbReference type="RefSeq" id="WP_253772006.1">
    <property type="nucleotide sequence ID" value="NZ_BAAAVE010000006.1"/>
</dbReference>
<protein>
    <recommendedName>
        <fullName evidence="6">GH26 domain-containing protein</fullName>
    </recommendedName>
</protein>
<proteinExistence type="inferred from homology"/>
<evidence type="ECO:0000256" key="1">
    <source>
        <dbReference type="ARBA" id="ARBA00022801"/>
    </source>
</evidence>
<keyword evidence="1 3" id="KW-0378">Hydrolase</keyword>
<evidence type="ECO:0000256" key="4">
    <source>
        <dbReference type="SAM" id="MobiDB-lite"/>
    </source>
</evidence>
<feature type="chain" id="PRO_5046743007" description="GH26 domain-containing protein" evidence="5">
    <location>
        <begin position="24"/>
        <end position="392"/>
    </location>
</feature>
<name>A0ABT1K3Y8_9ACTN</name>
<keyword evidence="8" id="KW-1185">Reference proteome</keyword>
<organism evidence="7 8">
    <name type="scientific">Nonomuraea roseoviolacea subsp. carminata</name>
    <dbReference type="NCBI Taxonomy" id="160689"/>
    <lineage>
        <taxon>Bacteria</taxon>
        <taxon>Bacillati</taxon>
        <taxon>Actinomycetota</taxon>
        <taxon>Actinomycetes</taxon>
        <taxon>Streptosporangiales</taxon>
        <taxon>Streptosporangiaceae</taxon>
        <taxon>Nonomuraea</taxon>
    </lineage>
</organism>
<accession>A0ABT1K3Y8</accession>
<evidence type="ECO:0000256" key="2">
    <source>
        <dbReference type="ARBA" id="ARBA00023295"/>
    </source>
</evidence>
<feature type="region of interest" description="Disordered" evidence="4">
    <location>
        <begin position="28"/>
        <end position="81"/>
    </location>
</feature>
<feature type="signal peptide" evidence="5">
    <location>
        <begin position="1"/>
        <end position="23"/>
    </location>
</feature>
<feature type="domain" description="GH26" evidence="6">
    <location>
        <begin position="81"/>
        <end position="388"/>
    </location>
</feature>
<dbReference type="EMBL" id="JAMZEC010000001">
    <property type="protein sequence ID" value="MCP2348339.1"/>
    <property type="molecule type" value="Genomic_DNA"/>
</dbReference>
<feature type="active site" description="Nucleophile" evidence="3">
    <location>
        <position position="317"/>
    </location>
</feature>
<dbReference type="InterPro" id="IPR022790">
    <property type="entry name" value="GH26_dom"/>
</dbReference>